<organism evidence="9 10">
    <name type="scientific">Suttonella indologenes</name>
    <dbReference type="NCBI Taxonomy" id="13276"/>
    <lineage>
        <taxon>Bacteria</taxon>
        <taxon>Pseudomonadati</taxon>
        <taxon>Pseudomonadota</taxon>
        <taxon>Gammaproteobacteria</taxon>
        <taxon>Cardiobacteriales</taxon>
        <taxon>Cardiobacteriaceae</taxon>
        <taxon>Suttonella</taxon>
    </lineage>
</organism>
<comment type="similarity">
    <text evidence="2 8">Belongs to the 4-toluene sulfonate uptake permease (TSUP) (TC 2.A.102) family.</text>
</comment>
<evidence type="ECO:0000256" key="8">
    <source>
        <dbReference type="RuleBase" id="RU363041"/>
    </source>
</evidence>
<dbReference type="Proteomes" id="UP000254575">
    <property type="component" value="Unassembled WGS sequence"/>
</dbReference>
<dbReference type="Pfam" id="PF01925">
    <property type="entry name" value="TauE"/>
    <property type="match status" value="1"/>
</dbReference>
<accession>A0A380MZ12</accession>
<feature type="transmembrane region" description="Helical" evidence="8">
    <location>
        <begin position="246"/>
        <end position="263"/>
    </location>
</feature>
<dbReference type="AlphaFoldDB" id="A0A380MZ12"/>
<feature type="transmembrane region" description="Helical" evidence="8">
    <location>
        <begin position="217"/>
        <end position="239"/>
    </location>
</feature>
<feature type="transmembrane region" description="Helical" evidence="8">
    <location>
        <begin position="113"/>
        <end position="132"/>
    </location>
</feature>
<name>A0A380MZ12_9GAMM</name>
<evidence type="ECO:0000256" key="5">
    <source>
        <dbReference type="ARBA" id="ARBA00022692"/>
    </source>
</evidence>
<evidence type="ECO:0000256" key="6">
    <source>
        <dbReference type="ARBA" id="ARBA00022989"/>
    </source>
</evidence>
<keyword evidence="4 8" id="KW-1003">Cell membrane</keyword>
<evidence type="ECO:0000313" key="9">
    <source>
        <dbReference type="EMBL" id="SUO97789.1"/>
    </source>
</evidence>
<evidence type="ECO:0000256" key="4">
    <source>
        <dbReference type="ARBA" id="ARBA00022475"/>
    </source>
</evidence>
<gene>
    <name evidence="9" type="primary">yfcA_2</name>
    <name evidence="9" type="ORF">NCTC10717_01622</name>
</gene>
<protein>
    <recommendedName>
        <fullName evidence="8">Probable membrane transporter protein</fullName>
    </recommendedName>
</protein>
<sequence length="264" mass="28442">MEFNWIFYLLLGLLGIICGIINILAGGGSNIILPLLMIFGLDPQTANATNRVGIWFQGMAGLFGFRRAKALPTQDIGGIVLPTVCGALVGAVLAAKLDVIVAWLPFEQVSAEWLMKMILLGAMLFVAAMFLFKPQAVMHAPNTELSVKQSRAAWGWLFAAGLYGSFVQAGVGFVLLTALAGALHYDLRRANALKLVCTMLFTSIALGIFIWQGQVLWKVGLLLALGNSVGALIGVRFALSISQNSIRWILFLMTVAAVIAALWF</sequence>
<dbReference type="GO" id="GO:0005886">
    <property type="term" value="C:plasma membrane"/>
    <property type="evidence" value="ECO:0007669"/>
    <property type="project" value="UniProtKB-SubCell"/>
</dbReference>
<evidence type="ECO:0000256" key="1">
    <source>
        <dbReference type="ARBA" id="ARBA00004651"/>
    </source>
</evidence>
<feature type="transmembrane region" description="Helical" evidence="8">
    <location>
        <begin position="79"/>
        <end position="106"/>
    </location>
</feature>
<feature type="transmembrane region" description="Helical" evidence="8">
    <location>
        <begin position="6"/>
        <end position="36"/>
    </location>
</feature>
<reference evidence="9 10" key="1">
    <citation type="submission" date="2018-06" db="EMBL/GenBank/DDBJ databases">
        <authorList>
            <consortium name="Pathogen Informatics"/>
            <person name="Doyle S."/>
        </authorList>
    </citation>
    <scope>NUCLEOTIDE SEQUENCE [LARGE SCALE GENOMIC DNA]</scope>
    <source>
        <strain evidence="9 10">NCTC10717</strain>
    </source>
</reference>
<dbReference type="PANTHER" id="PTHR30269:SF0">
    <property type="entry name" value="MEMBRANE TRANSPORTER PROTEIN YFCA-RELATED"/>
    <property type="match status" value="1"/>
</dbReference>
<dbReference type="InterPro" id="IPR052017">
    <property type="entry name" value="TSUP"/>
</dbReference>
<evidence type="ECO:0000256" key="2">
    <source>
        <dbReference type="ARBA" id="ARBA00009142"/>
    </source>
</evidence>
<evidence type="ECO:0000313" key="10">
    <source>
        <dbReference type="Proteomes" id="UP000254575"/>
    </source>
</evidence>
<dbReference type="PANTHER" id="PTHR30269">
    <property type="entry name" value="TRANSMEMBRANE PROTEIN YFCA"/>
    <property type="match status" value="1"/>
</dbReference>
<keyword evidence="10" id="KW-1185">Reference proteome</keyword>
<keyword evidence="5 8" id="KW-0812">Transmembrane</keyword>
<comment type="subcellular location">
    <subcellularLocation>
        <location evidence="1 8">Cell membrane</location>
        <topology evidence="1 8">Multi-pass membrane protein</topology>
    </subcellularLocation>
</comment>
<dbReference type="InterPro" id="IPR002781">
    <property type="entry name" value="TM_pro_TauE-like"/>
</dbReference>
<keyword evidence="3" id="KW-0813">Transport</keyword>
<evidence type="ECO:0000256" key="3">
    <source>
        <dbReference type="ARBA" id="ARBA00022448"/>
    </source>
</evidence>
<proteinExistence type="inferred from homology"/>
<dbReference type="EMBL" id="UHIA01000004">
    <property type="protein sequence ID" value="SUO97789.1"/>
    <property type="molecule type" value="Genomic_DNA"/>
</dbReference>
<dbReference type="OrthoDB" id="9807082at2"/>
<evidence type="ECO:0000256" key="7">
    <source>
        <dbReference type="ARBA" id="ARBA00023136"/>
    </source>
</evidence>
<keyword evidence="6 8" id="KW-1133">Transmembrane helix</keyword>
<feature type="transmembrane region" description="Helical" evidence="8">
    <location>
        <begin position="152"/>
        <end position="180"/>
    </location>
</feature>
<keyword evidence="7 8" id="KW-0472">Membrane</keyword>
<feature type="transmembrane region" description="Helical" evidence="8">
    <location>
        <begin position="192"/>
        <end position="211"/>
    </location>
</feature>
<dbReference type="RefSeq" id="WP_115218778.1">
    <property type="nucleotide sequence ID" value="NZ_UHIA01000004.1"/>
</dbReference>